<accession>A0A3R9FMA1</accession>
<dbReference type="Gene3D" id="3.30.420.40">
    <property type="match status" value="2"/>
</dbReference>
<sequence length="943" mass="107597">MSQLTNTYDVYLPKAKQQVLQKLIASDIKNKLAETEKALVSYFKTQRWWIINNGEAILDNQTGLLWQGKPKSTQYKYDQQDAAQMNIGHILGLSHWRLPTASQLENLVKTEPKFPLRTGEYYEINNWWAWLTSDKKVAKLKEKNIGFGQFFEKRTRNLNNSNFGYAISSVYRSRTEEYNEYQIAKVISVSSFLKDFSDIECINAFLDMGWNFQPHAVSNGDTAYKAFLMTLSKYKLLLSLNSKEQLDIITSWKNIDYFSVRLPVIDAPVFTDNHKGLWEFYAPESQQDKFNKVQSETSVRGRNPALDIQHAPVAIDFGTSSTVVAIRQNGRDELLRIGIQEKDLNKAISAEQFENPTILEFLNLNEFQTAWQSEAYRPLVNWDHVHCSHEAKASLNNNKEADSKVISSIFPRLKQWALRDAQQTRVVITDQQGTEYTVQPLTEYNPVKGQAIQINQNYPELDPIELYAWFLGMNINWRGRGIFLDYYMTFPVAYPIEVKDKILASFRRGLMRSLPESLIADEQFNQFSVREWASEPAAYVAAALEKLNIEPTEQGVAYAVFDFGGGTTDFDYGIYREPNEQEEDLYDHVIEHFGASGDKFLGGENLLENLAYIVFKYNQEICRKQKVSFTKPLDVEKFIGYEQLIDDSQMAYTNTSLLMAALRPFLEKGQFADGFAGALDIKLLNRKNEVVNCQFTVKQDELLSYLKSRIYQGFVNFFVELKQAFTTQHQALPKVIHILLAGNASRSKLVKELLVGIEKKDQNQTTLLNLSTIFRQDIPEFKIHYPLDADLKHHDVITAKTGVALGLLRLCPGEGLKVINHAITNDDANSPFQFYVGRQKRGTFEVKLKRGDAYHQWQQIGAVSEDGIFLLLYSSLAQALTDEGMKRGATGLFDQRIRFAGNTAGQKVFARILAPSEIELCSASDLDEIQVTGGNNLQQIKLS</sequence>
<dbReference type="InterPro" id="IPR043129">
    <property type="entry name" value="ATPase_NBD"/>
</dbReference>
<proteinExistence type="predicted"/>
<protein>
    <submittedName>
        <fullName evidence="1">DUF1566 domain-containing protein</fullName>
    </submittedName>
</protein>
<dbReference type="RefSeq" id="WP_125274936.1">
    <property type="nucleotide sequence ID" value="NZ_JBNRUP010000003.1"/>
</dbReference>
<dbReference type="Gene3D" id="3.90.640.10">
    <property type="entry name" value="Actin, Chain A, domain 4"/>
    <property type="match status" value="1"/>
</dbReference>
<comment type="caution">
    <text evidence="1">The sequence shown here is derived from an EMBL/GenBank/DDBJ whole genome shotgun (WGS) entry which is preliminary data.</text>
</comment>
<dbReference type="EMBL" id="RHXE01000064">
    <property type="protein sequence ID" value="RSE18142.1"/>
    <property type="molecule type" value="Genomic_DNA"/>
</dbReference>
<organism evidence="1 2">
    <name type="scientific">Acinetobacter johnsonii</name>
    <dbReference type="NCBI Taxonomy" id="40214"/>
    <lineage>
        <taxon>Bacteria</taxon>
        <taxon>Pseudomonadati</taxon>
        <taxon>Pseudomonadota</taxon>
        <taxon>Gammaproteobacteria</taxon>
        <taxon>Moraxellales</taxon>
        <taxon>Moraxellaceae</taxon>
        <taxon>Acinetobacter</taxon>
    </lineage>
</organism>
<evidence type="ECO:0000313" key="2">
    <source>
        <dbReference type="Proteomes" id="UP000277537"/>
    </source>
</evidence>
<evidence type="ECO:0000313" key="1">
    <source>
        <dbReference type="EMBL" id="RSE18142.1"/>
    </source>
</evidence>
<dbReference type="Proteomes" id="UP000277537">
    <property type="component" value="Unassembled WGS sequence"/>
</dbReference>
<dbReference type="AlphaFoldDB" id="A0A3R9FMA1"/>
<name>A0A3R9FMA1_ACIJO</name>
<gene>
    <name evidence="1" type="ORF">EGT73_16610</name>
</gene>
<dbReference type="SUPFAM" id="SSF53067">
    <property type="entry name" value="Actin-like ATPase domain"/>
    <property type="match status" value="1"/>
</dbReference>
<reference evidence="1 2" key="1">
    <citation type="submission" date="2018-10" db="EMBL/GenBank/DDBJ databases">
        <title>Transmission dynamics of multidrug resistant bacteria on intensive care unit surfaces.</title>
        <authorList>
            <person name="D'Souza A.W."/>
            <person name="Potter R.F."/>
            <person name="Wallace M."/>
            <person name="Shupe A."/>
            <person name="Patel S."/>
            <person name="Sun S."/>
            <person name="Gul D."/>
            <person name="Kwon J.H."/>
            <person name="Andleeb S."/>
            <person name="Burnham C.-A.D."/>
            <person name="Dantas G."/>
        </authorList>
    </citation>
    <scope>NUCLEOTIDE SEQUENCE [LARGE SCALE GENOMIC DNA]</scope>
    <source>
        <strain evidence="1 2">AJ_385</strain>
    </source>
</reference>